<dbReference type="Pfam" id="PF10545">
    <property type="entry name" value="MADF_DNA_bdg"/>
    <property type="match status" value="3"/>
</dbReference>
<evidence type="ECO:0000259" key="13">
    <source>
        <dbReference type="PROSITE" id="PS51029"/>
    </source>
</evidence>
<evidence type="ECO:0000256" key="8">
    <source>
        <dbReference type="ARBA" id="ARBA00023163"/>
    </source>
</evidence>
<reference evidence="14" key="1">
    <citation type="submission" date="2024-06" db="UniProtKB">
        <authorList>
            <consortium name="RefSeq"/>
        </authorList>
    </citation>
    <scope>NUCLEOTIDE SEQUENCE [LARGE SCALE GENOMIC DNA]</scope>
    <source>
        <strain evidence="14">MV2-25</strain>
    </source>
</reference>
<keyword evidence="14" id="KW-1185">Reference proteome</keyword>
<evidence type="ECO:0000256" key="1">
    <source>
        <dbReference type="ARBA" id="ARBA00004123"/>
    </source>
</evidence>
<feature type="domain" description="MADF" evidence="13">
    <location>
        <begin position="634"/>
        <end position="727"/>
    </location>
</feature>
<dbReference type="SUPFAM" id="SSF57667">
    <property type="entry name" value="beta-beta-alpha zinc fingers"/>
    <property type="match status" value="4"/>
</dbReference>
<dbReference type="PANTHER" id="PTHR16515:SF49">
    <property type="entry name" value="GASTRULA ZINC FINGER PROTEIN XLCGF49.1-LIKE-RELATED"/>
    <property type="match status" value="1"/>
</dbReference>
<dbReference type="GO" id="GO:0008270">
    <property type="term" value="F:zinc ion binding"/>
    <property type="evidence" value="ECO:0007669"/>
    <property type="project" value="UniProtKB-KW"/>
</dbReference>
<evidence type="ECO:0000256" key="2">
    <source>
        <dbReference type="ARBA" id="ARBA00022723"/>
    </source>
</evidence>
<keyword evidence="7" id="KW-0238">DNA-binding</keyword>
<gene>
    <name evidence="15" type="primary">rgr</name>
</gene>
<sequence length="928" mass="106530">MRKPAAEVRFHRDVCAPNKFRQSKHSLCNQETTTMLPLQEQVQQQPPPQPQTFNWQLEDYAYFRKCGELTTSPDVQSFGFNCAFCPAICLQFSVFMDHIRGQHIQDVRRRYEDSEDTIEQATQTDLMIMEMDCHDIFQLEDQDQTATDKCTKKSNLNGMEMEMGTETESTIVADTQRLGLIDMDIQLMNIVAATPTMQLSHAVGAPEIDLVYVMENPLPPSPPPSADISGDEQTCLQALGSFEVLHEIVGTVTSTPTPSPLAGPGVGVAAPLQPPRYETRRVAMQRKLRQAENQNAKDSNRQESEPEAEAEAEAVTGAADAEQFSPENVSELTPPATPPTPGPPTSPTSSIGSNMDFQARTRRELERNREFVGSLLAAYERMEKLWNPRHPDYKYNAKRSVYGELAAPLEGICQMQLTGVEIFAVLKELRGRYRRELSKLNALGGKYKSRLWYFDKMHFLRGVIENKRAEREAKISNDSTESEKSCETDGESCSKSALYREVLSFILDAFKRLECLWNPQHYEYASCCKKELYREISAQLQEELNYELSGEECHKEILKLRTRYRKELRMVIKHKGLYLPKLWCYDEMEFLHPILQEQIFNKISKKVGVVETNQKTKFIDASSIEFGRAEDQLQFVEIYRNYAALWDVDHPDFRSNAYRSQALAQMLDELNTTFHTAYAAEQLEKTLFELRKEFSAQKRKILTNPGDSCSIPLLHARLADFLEQNLGPFRCDVCSELIKTCDQYKVHRSGHDGTPPFICTLCGKGFQMPCNLTVHIRRHRRDFPYACEKCDKRFATSTEVAIHLRTHTGERPYICDLCGKSFKTWSFFDIHRRRHLNQSTFSCPICAKGFYEKNRFTDHMNSHWAIRKHLCTVCGKTFTTYGNLKKHTELHLAVKKYKCCSCGKRFAQFASLRWHKKRAHGSGQSEEK</sequence>
<evidence type="ECO:0000313" key="14">
    <source>
        <dbReference type="Proteomes" id="UP000001819"/>
    </source>
</evidence>
<dbReference type="SMART" id="SM00355">
    <property type="entry name" value="ZnF_C2H2"/>
    <property type="match status" value="8"/>
</dbReference>
<evidence type="ECO:0000256" key="7">
    <source>
        <dbReference type="ARBA" id="ARBA00023125"/>
    </source>
</evidence>
<dbReference type="PANTHER" id="PTHR16515">
    <property type="entry name" value="PR DOMAIN ZINC FINGER PROTEIN"/>
    <property type="match status" value="1"/>
</dbReference>
<feature type="domain" description="C2H2-type" evidence="12">
    <location>
        <begin position="897"/>
        <end position="925"/>
    </location>
</feature>
<feature type="region of interest" description="Disordered" evidence="11">
    <location>
        <begin position="255"/>
        <end position="274"/>
    </location>
</feature>
<dbReference type="FunCoup" id="A0A6I8UTH4">
    <property type="interactions" value="241"/>
</dbReference>
<dbReference type="SMART" id="SM00595">
    <property type="entry name" value="MADF"/>
    <property type="match status" value="3"/>
</dbReference>
<dbReference type="GO" id="GO:0010468">
    <property type="term" value="P:regulation of gene expression"/>
    <property type="evidence" value="ECO:0007669"/>
    <property type="project" value="TreeGrafter"/>
</dbReference>
<dbReference type="FunFam" id="3.30.160.60:FF:002336">
    <property type="entry name" value="Regular, isoform C"/>
    <property type="match status" value="1"/>
</dbReference>
<dbReference type="Gene3D" id="3.30.160.60">
    <property type="entry name" value="Classic Zinc Finger"/>
    <property type="match status" value="4"/>
</dbReference>
<keyword evidence="3" id="KW-0677">Repeat</keyword>
<dbReference type="Pfam" id="PF13912">
    <property type="entry name" value="zf-C2H2_6"/>
    <property type="match status" value="1"/>
</dbReference>
<feature type="domain" description="MADF" evidence="13">
    <location>
        <begin position="505"/>
        <end position="596"/>
    </location>
</feature>
<evidence type="ECO:0000256" key="4">
    <source>
        <dbReference type="ARBA" id="ARBA00022771"/>
    </source>
</evidence>
<dbReference type="PROSITE" id="PS51029">
    <property type="entry name" value="MADF"/>
    <property type="match status" value="3"/>
</dbReference>
<feature type="domain" description="C2H2-type" evidence="12">
    <location>
        <begin position="869"/>
        <end position="896"/>
    </location>
</feature>
<feature type="compositionally biased region" description="Low complexity" evidence="11">
    <location>
        <begin position="313"/>
        <end position="322"/>
    </location>
</feature>
<dbReference type="PROSITE" id="PS00028">
    <property type="entry name" value="ZINC_FINGER_C2H2_1"/>
    <property type="match status" value="7"/>
</dbReference>
<dbReference type="Proteomes" id="UP000001819">
    <property type="component" value="Chromosome 3"/>
</dbReference>
<keyword evidence="2" id="KW-0479">Metal-binding</keyword>
<dbReference type="RefSeq" id="XP_001360636.4">
    <property type="nucleotide sequence ID" value="XM_001360599.4"/>
</dbReference>
<dbReference type="InterPro" id="IPR050331">
    <property type="entry name" value="Zinc_finger"/>
</dbReference>
<dbReference type="InterPro" id="IPR006578">
    <property type="entry name" value="MADF-dom"/>
</dbReference>
<protein>
    <submittedName>
        <fullName evidence="15">Uncharacterized protein rgr</fullName>
    </submittedName>
</protein>
<evidence type="ECO:0000256" key="10">
    <source>
        <dbReference type="PROSITE-ProRule" id="PRU00042"/>
    </source>
</evidence>
<evidence type="ECO:0000256" key="6">
    <source>
        <dbReference type="ARBA" id="ARBA00023015"/>
    </source>
</evidence>
<evidence type="ECO:0000256" key="11">
    <source>
        <dbReference type="SAM" id="MobiDB-lite"/>
    </source>
</evidence>
<feature type="compositionally biased region" description="Pro residues" evidence="11">
    <location>
        <begin position="335"/>
        <end position="346"/>
    </location>
</feature>
<keyword evidence="4 10" id="KW-0863">Zinc-finger</keyword>
<comment type="subcellular location">
    <subcellularLocation>
        <location evidence="1">Nucleus</location>
    </subcellularLocation>
</comment>
<proteinExistence type="predicted"/>
<dbReference type="InterPro" id="IPR036236">
    <property type="entry name" value="Znf_C2H2_sf"/>
</dbReference>
<dbReference type="FunFam" id="3.30.160.60:FF:002382">
    <property type="entry name" value="Regular, isoform C"/>
    <property type="match status" value="1"/>
</dbReference>
<dbReference type="InParanoid" id="A0A6I8UTH4"/>
<dbReference type="AlphaFoldDB" id="A0A6I8UTH4"/>
<dbReference type="PROSITE" id="PS50157">
    <property type="entry name" value="ZINC_FINGER_C2H2_2"/>
    <property type="match status" value="7"/>
</dbReference>
<keyword evidence="6" id="KW-0805">Transcription regulation</keyword>
<feature type="domain" description="C2H2-type" evidence="12">
    <location>
        <begin position="841"/>
        <end position="868"/>
    </location>
</feature>
<evidence type="ECO:0000313" key="15">
    <source>
        <dbReference type="RefSeq" id="XP_001360636.4"/>
    </source>
</evidence>
<feature type="domain" description="C2H2-type" evidence="12">
    <location>
        <begin position="757"/>
        <end position="784"/>
    </location>
</feature>
<evidence type="ECO:0000256" key="3">
    <source>
        <dbReference type="ARBA" id="ARBA00022737"/>
    </source>
</evidence>
<feature type="domain" description="MADF" evidence="13">
    <location>
        <begin position="374"/>
        <end position="465"/>
    </location>
</feature>
<name>A0A6I8UTH4_DROPS</name>
<organism evidence="14 15">
    <name type="scientific">Drosophila pseudoobscura pseudoobscura</name>
    <name type="common">Fruit fly</name>
    <dbReference type="NCBI Taxonomy" id="46245"/>
    <lineage>
        <taxon>Eukaryota</taxon>
        <taxon>Metazoa</taxon>
        <taxon>Ecdysozoa</taxon>
        <taxon>Arthropoda</taxon>
        <taxon>Hexapoda</taxon>
        <taxon>Insecta</taxon>
        <taxon>Pterygota</taxon>
        <taxon>Neoptera</taxon>
        <taxon>Endopterygota</taxon>
        <taxon>Diptera</taxon>
        <taxon>Brachycera</taxon>
        <taxon>Muscomorpha</taxon>
        <taxon>Ephydroidea</taxon>
        <taxon>Drosophilidae</taxon>
        <taxon>Drosophila</taxon>
        <taxon>Sophophora</taxon>
    </lineage>
</organism>
<evidence type="ECO:0000259" key="12">
    <source>
        <dbReference type="PROSITE" id="PS50157"/>
    </source>
</evidence>
<evidence type="ECO:0000256" key="9">
    <source>
        <dbReference type="ARBA" id="ARBA00023242"/>
    </source>
</evidence>
<accession>A0A6I8UTH4</accession>
<feature type="domain" description="C2H2-type" evidence="12">
    <location>
        <begin position="813"/>
        <end position="840"/>
    </location>
</feature>
<dbReference type="GO" id="GO:0005634">
    <property type="term" value="C:nucleus"/>
    <property type="evidence" value="ECO:0007669"/>
    <property type="project" value="TreeGrafter"/>
</dbReference>
<keyword evidence="8" id="KW-0804">Transcription</keyword>
<evidence type="ECO:0000256" key="5">
    <source>
        <dbReference type="ARBA" id="ARBA00022833"/>
    </source>
</evidence>
<dbReference type="InterPro" id="IPR013087">
    <property type="entry name" value="Znf_C2H2_type"/>
</dbReference>
<feature type="domain" description="C2H2-type" evidence="12">
    <location>
        <begin position="785"/>
        <end position="812"/>
    </location>
</feature>
<dbReference type="Pfam" id="PF00096">
    <property type="entry name" value="zf-C2H2"/>
    <property type="match status" value="4"/>
</dbReference>
<feature type="domain" description="C2H2-type" evidence="12">
    <location>
        <begin position="729"/>
        <end position="756"/>
    </location>
</feature>
<keyword evidence="5" id="KW-0862">Zinc</keyword>
<feature type="region of interest" description="Disordered" evidence="11">
    <location>
        <begin position="288"/>
        <end position="354"/>
    </location>
</feature>
<reference evidence="15" key="2">
    <citation type="submission" date="2025-08" db="UniProtKB">
        <authorList>
            <consortium name="RefSeq"/>
        </authorList>
    </citation>
    <scope>IDENTIFICATION</scope>
    <source>
        <strain evidence="15">MV-25-SWS-2005</strain>
        <tissue evidence="15">Whole body</tissue>
    </source>
</reference>
<keyword evidence="9" id="KW-0539">Nucleus</keyword>
<dbReference type="KEGG" id="dpo:4804005"/>